<reference evidence="1" key="1">
    <citation type="submission" date="2018-05" db="EMBL/GenBank/DDBJ databases">
        <authorList>
            <person name="Lanie J.A."/>
            <person name="Ng W.-L."/>
            <person name="Kazmierczak K.M."/>
            <person name="Andrzejewski T.M."/>
            <person name="Davidsen T.M."/>
            <person name="Wayne K.J."/>
            <person name="Tettelin H."/>
            <person name="Glass J.I."/>
            <person name="Rusch D."/>
            <person name="Podicherti R."/>
            <person name="Tsui H.-C.T."/>
            <person name="Winkler M.E."/>
        </authorList>
    </citation>
    <scope>NUCLEOTIDE SEQUENCE</scope>
</reference>
<evidence type="ECO:0000313" key="1">
    <source>
        <dbReference type="EMBL" id="SVD14906.1"/>
    </source>
</evidence>
<dbReference type="AlphaFoldDB" id="A0A382SYE6"/>
<protein>
    <submittedName>
        <fullName evidence="1">Uncharacterized protein</fullName>
    </submittedName>
</protein>
<dbReference type="EMBL" id="UINC01132530">
    <property type="protein sequence ID" value="SVD14906.1"/>
    <property type="molecule type" value="Genomic_DNA"/>
</dbReference>
<organism evidence="1">
    <name type="scientific">marine metagenome</name>
    <dbReference type="NCBI Taxonomy" id="408172"/>
    <lineage>
        <taxon>unclassified sequences</taxon>
        <taxon>metagenomes</taxon>
        <taxon>ecological metagenomes</taxon>
    </lineage>
</organism>
<accession>A0A382SYE6</accession>
<proteinExistence type="predicted"/>
<name>A0A382SYE6_9ZZZZ</name>
<sequence>MYKQKNDVNNIQPTNRAKFVLVPSKAKKSHYRFVLGWVGGKKKSPIGDCSTNIFYFFSFKLEDKS</sequence>
<gene>
    <name evidence="1" type="ORF">METZ01_LOCUS367760</name>
</gene>